<evidence type="ECO:0008006" key="5">
    <source>
        <dbReference type="Google" id="ProtNLM"/>
    </source>
</evidence>
<dbReference type="OrthoDB" id="339325at2759"/>
<organism evidence="3 4">
    <name type="scientific">Euroglyphus maynei</name>
    <name type="common">Mayne's house dust mite</name>
    <dbReference type="NCBI Taxonomy" id="6958"/>
    <lineage>
        <taxon>Eukaryota</taxon>
        <taxon>Metazoa</taxon>
        <taxon>Ecdysozoa</taxon>
        <taxon>Arthropoda</taxon>
        <taxon>Chelicerata</taxon>
        <taxon>Arachnida</taxon>
        <taxon>Acari</taxon>
        <taxon>Acariformes</taxon>
        <taxon>Sarcoptiformes</taxon>
        <taxon>Astigmata</taxon>
        <taxon>Psoroptidia</taxon>
        <taxon>Analgoidea</taxon>
        <taxon>Pyroglyphidae</taxon>
        <taxon>Pyroglyphinae</taxon>
        <taxon>Euroglyphus</taxon>
    </lineage>
</organism>
<evidence type="ECO:0000256" key="2">
    <source>
        <dbReference type="SAM" id="MobiDB-lite"/>
    </source>
</evidence>
<proteinExistence type="predicted"/>
<feature type="region of interest" description="Disordered" evidence="2">
    <location>
        <begin position="104"/>
        <end position="134"/>
    </location>
</feature>
<name>A0A1Y3AYP8_EURMA</name>
<reference evidence="3 4" key="1">
    <citation type="submission" date="2017-03" db="EMBL/GenBank/DDBJ databases">
        <title>Genome Survey of Euroglyphus maynei.</title>
        <authorList>
            <person name="Arlian L.G."/>
            <person name="Morgan M.S."/>
            <person name="Rider S.D."/>
        </authorList>
    </citation>
    <scope>NUCLEOTIDE SEQUENCE [LARGE SCALE GENOMIC DNA]</scope>
    <source>
        <strain evidence="3">Arlian Lab</strain>
        <tissue evidence="3">Whole body</tissue>
    </source>
</reference>
<sequence>CWQQDPKLRPSFEKIRYDLEQSSFNVINREQFELMKENWIEEIWKNLKEKEKELQSREKKAKLKEAKMNEFERSLREKSKQLNEREIDVVGRELKFILQQNQKTTAETQSIDGRQRNKLPKRKKTNIAETPPSISYPKDFCHNITVTKTSHEHSSQPCLQAKALNQTWTPGTKIRRELHKDLFRNYQFINLSRH</sequence>
<keyword evidence="1" id="KW-0175">Coiled coil</keyword>
<feature type="non-terminal residue" evidence="3">
    <location>
        <position position="1"/>
    </location>
</feature>
<dbReference type="Proteomes" id="UP000194236">
    <property type="component" value="Unassembled WGS sequence"/>
</dbReference>
<dbReference type="EMBL" id="MUJZ01053992">
    <property type="protein sequence ID" value="OTF72928.1"/>
    <property type="molecule type" value="Genomic_DNA"/>
</dbReference>
<gene>
    <name evidence="3" type="ORF">BLA29_009866</name>
</gene>
<evidence type="ECO:0000313" key="4">
    <source>
        <dbReference type="Proteomes" id="UP000194236"/>
    </source>
</evidence>
<accession>A0A1Y3AYP8</accession>
<evidence type="ECO:0000313" key="3">
    <source>
        <dbReference type="EMBL" id="OTF72928.1"/>
    </source>
</evidence>
<protein>
    <recommendedName>
        <fullName evidence="5">Serine-threonine/tyrosine-protein kinase catalytic domain-containing protein</fullName>
    </recommendedName>
</protein>
<feature type="coiled-coil region" evidence="1">
    <location>
        <begin position="47"/>
        <end position="88"/>
    </location>
</feature>
<evidence type="ECO:0000256" key="1">
    <source>
        <dbReference type="SAM" id="Coils"/>
    </source>
</evidence>
<dbReference type="AlphaFoldDB" id="A0A1Y3AYP8"/>
<comment type="caution">
    <text evidence="3">The sequence shown here is derived from an EMBL/GenBank/DDBJ whole genome shotgun (WGS) entry which is preliminary data.</text>
</comment>
<feature type="compositionally biased region" description="Basic residues" evidence="2">
    <location>
        <begin position="116"/>
        <end position="125"/>
    </location>
</feature>
<keyword evidence="4" id="KW-1185">Reference proteome</keyword>